<sequence length="277" mass="31656">MKSSKPKGLVDLGKSLGYSNSNIIRELVLLPPNRDLLSPSHRRRANRRISAPPTGEALLATIALGFFILAVRSREESEESIDSVEATLDLLDLTLLPMEEESGERPDSVLISRAERKNDLKVGEREEESRYGDRKKSSRGREKETKGIRRRNRRGRIENPRNTLPASGERPRVNTNLETNIEELPLFPPNFWTKIRGPRSIDSVALPPFLKAKDHSLKDPWILPARTLSSPRAVQNPELQPRHLQKIRETTTRLRSNTKESILTWVQNEFRLEWNPG</sequence>
<feature type="region of interest" description="Disordered" evidence="1">
    <location>
        <begin position="121"/>
        <end position="172"/>
    </location>
</feature>
<keyword evidence="3" id="KW-1185">Reference proteome</keyword>
<dbReference type="EMBL" id="JAGKQM010000018">
    <property type="protein sequence ID" value="KAH0863454.1"/>
    <property type="molecule type" value="Genomic_DNA"/>
</dbReference>
<dbReference type="Proteomes" id="UP000824890">
    <property type="component" value="Unassembled WGS sequence"/>
</dbReference>
<accession>A0ABQ7Y5I8</accession>
<protein>
    <submittedName>
        <fullName evidence="2">Uncharacterized protein</fullName>
    </submittedName>
</protein>
<comment type="caution">
    <text evidence="2">The sequence shown here is derived from an EMBL/GenBank/DDBJ whole genome shotgun (WGS) entry which is preliminary data.</text>
</comment>
<evidence type="ECO:0000313" key="2">
    <source>
        <dbReference type="EMBL" id="KAH0863454.1"/>
    </source>
</evidence>
<gene>
    <name evidence="2" type="ORF">HID58_080665</name>
</gene>
<reference evidence="2 3" key="1">
    <citation type="submission" date="2021-05" db="EMBL/GenBank/DDBJ databases">
        <title>Genome Assembly of Synthetic Allotetraploid Brassica napus Reveals Homoeologous Exchanges between Subgenomes.</title>
        <authorList>
            <person name="Davis J.T."/>
        </authorList>
    </citation>
    <scope>NUCLEOTIDE SEQUENCE [LARGE SCALE GENOMIC DNA]</scope>
    <source>
        <strain evidence="3">cv. Da-Ae</strain>
        <tissue evidence="2">Seedling</tissue>
    </source>
</reference>
<evidence type="ECO:0000256" key="1">
    <source>
        <dbReference type="SAM" id="MobiDB-lite"/>
    </source>
</evidence>
<organism evidence="2 3">
    <name type="scientific">Brassica napus</name>
    <name type="common">Rape</name>
    <dbReference type="NCBI Taxonomy" id="3708"/>
    <lineage>
        <taxon>Eukaryota</taxon>
        <taxon>Viridiplantae</taxon>
        <taxon>Streptophyta</taxon>
        <taxon>Embryophyta</taxon>
        <taxon>Tracheophyta</taxon>
        <taxon>Spermatophyta</taxon>
        <taxon>Magnoliopsida</taxon>
        <taxon>eudicotyledons</taxon>
        <taxon>Gunneridae</taxon>
        <taxon>Pentapetalae</taxon>
        <taxon>rosids</taxon>
        <taxon>malvids</taxon>
        <taxon>Brassicales</taxon>
        <taxon>Brassicaceae</taxon>
        <taxon>Brassiceae</taxon>
        <taxon>Brassica</taxon>
    </lineage>
</organism>
<proteinExistence type="predicted"/>
<evidence type="ECO:0000313" key="3">
    <source>
        <dbReference type="Proteomes" id="UP000824890"/>
    </source>
</evidence>
<name>A0ABQ7Y5I8_BRANA</name>
<feature type="compositionally biased region" description="Basic and acidic residues" evidence="1">
    <location>
        <begin position="121"/>
        <end position="147"/>
    </location>
</feature>